<dbReference type="Proteomes" id="UP000095283">
    <property type="component" value="Unplaced"/>
</dbReference>
<evidence type="ECO:0000256" key="5">
    <source>
        <dbReference type="SAM" id="Phobius"/>
    </source>
</evidence>
<name>A0A1I7WZW4_HETBA</name>
<evidence type="ECO:0000256" key="4">
    <source>
        <dbReference type="ARBA" id="ARBA00023136"/>
    </source>
</evidence>
<dbReference type="Gene3D" id="1.10.1450.10">
    <property type="entry name" value="Tetraspanin"/>
    <property type="match status" value="1"/>
</dbReference>
<dbReference type="WBParaSite" id="Hba_10740">
    <property type="protein sequence ID" value="Hba_10740"/>
    <property type="gene ID" value="Hba_10740"/>
</dbReference>
<protein>
    <submittedName>
        <fullName evidence="7">Tetraspanin</fullName>
    </submittedName>
</protein>
<accession>A0A1I7WZW4</accession>
<organism evidence="6 7">
    <name type="scientific">Heterorhabditis bacteriophora</name>
    <name type="common">Entomopathogenic nematode worm</name>
    <dbReference type="NCBI Taxonomy" id="37862"/>
    <lineage>
        <taxon>Eukaryota</taxon>
        <taxon>Metazoa</taxon>
        <taxon>Ecdysozoa</taxon>
        <taxon>Nematoda</taxon>
        <taxon>Chromadorea</taxon>
        <taxon>Rhabditida</taxon>
        <taxon>Rhabditina</taxon>
        <taxon>Rhabditomorpha</taxon>
        <taxon>Strongyloidea</taxon>
        <taxon>Heterorhabditidae</taxon>
        <taxon>Heterorhabditis</taxon>
    </lineage>
</organism>
<feature type="transmembrane region" description="Helical" evidence="5">
    <location>
        <begin position="85"/>
        <end position="106"/>
    </location>
</feature>
<evidence type="ECO:0000256" key="3">
    <source>
        <dbReference type="ARBA" id="ARBA00022989"/>
    </source>
</evidence>
<proteinExistence type="predicted"/>
<sequence length="339" mass="38302">MCSKHLCLPDVLFITTTNVIGTILILCMATPRRQEQLSCCSLPFLRHIMLFFGLLTIICGALFLALSAYLFLLKSDIIPLLHNDIYLYCIYLMTGCGILILTNGFLSCSAVSNKCVIVMYGTLLLLIVFLEGVLGYSALSYSEIAELDISANLLNDVRINYAIDPVITRAIDRIQLEGRCCGAHGFNDYPKDTTEITDDDDVLQKQVQYIPDTCCRNYKPGCGKSDHPSNIYYAVSIYIFRTYKIIISNFKCSQYFGFSGLSTIYTERDTSKYVFYMHSSTGIFYCSGSLSIEIEKSFSITYFFQSFVTIITCCVCLRSDGEEDLHPLKDRDQEMSLFE</sequence>
<dbReference type="AlphaFoldDB" id="A0A1I7WZW4"/>
<reference evidence="7" key="1">
    <citation type="submission" date="2016-11" db="UniProtKB">
        <authorList>
            <consortium name="WormBaseParasite"/>
        </authorList>
    </citation>
    <scope>IDENTIFICATION</scope>
</reference>
<dbReference type="PANTHER" id="PTHR19282">
    <property type="entry name" value="TETRASPANIN"/>
    <property type="match status" value="1"/>
</dbReference>
<evidence type="ECO:0000256" key="1">
    <source>
        <dbReference type="ARBA" id="ARBA00004141"/>
    </source>
</evidence>
<keyword evidence="6" id="KW-1185">Reference proteome</keyword>
<dbReference type="InterPro" id="IPR008952">
    <property type="entry name" value="Tetraspanin_EC2_sf"/>
</dbReference>
<feature type="transmembrane region" description="Helical" evidence="5">
    <location>
        <begin position="118"/>
        <end position="139"/>
    </location>
</feature>
<evidence type="ECO:0000256" key="2">
    <source>
        <dbReference type="ARBA" id="ARBA00022692"/>
    </source>
</evidence>
<dbReference type="InterPro" id="IPR018499">
    <property type="entry name" value="Tetraspanin/Peripherin"/>
</dbReference>
<keyword evidence="2 5" id="KW-0812">Transmembrane</keyword>
<dbReference type="PANTHER" id="PTHR19282:SF516">
    <property type="entry name" value="TETRASPANIN"/>
    <property type="match status" value="1"/>
</dbReference>
<comment type="subcellular location">
    <subcellularLocation>
        <location evidence="1">Membrane</location>
        <topology evidence="1">Multi-pass membrane protein</topology>
    </subcellularLocation>
</comment>
<feature type="transmembrane region" description="Helical" evidence="5">
    <location>
        <begin position="50"/>
        <end position="73"/>
    </location>
</feature>
<keyword evidence="4 5" id="KW-0472">Membrane</keyword>
<dbReference type="SUPFAM" id="SSF48652">
    <property type="entry name" value="Tetraspanin"/>
    <property type="match status" value="1"/>
</dbReference>
<evidence type="ECO:0000313" key="6">
    <source>
        <dbReference type="Proteomes" id="UP000095283"/>
    </source>
</evidence>
<feature type="transmembrane region" description="Helical" evidence="5">
    <location>
        <begin position="12"/>
        <end position="29"/>
    </location>
</feature>
<keyword evidence="3 5" id="KW-1133">Transmembrane helix</keyword>
<dbReference type="GO" id="GO:0005886">
    <property type="term" value="C:plasma membrane"/>
    <property type="evidence" value="ECO:0007669"/>
    <property type="project" value="TreeGrafter"/>
</dbReference>
<evidence type="ECO:0000313" key="7">
    <source>
        <dbReference type="WBParaSite" id="Hba_10740"/>
    </source>
</evidence>
<dbReference type="Pfam" id="PF00335">
    <property type="entry name" value="Tetraspanin"/>
    <property type="match status" value="1"/>
</dbReference>